<evidence type="ECO:0000313" key="3">
    <source>
        <dbReference type="Proteomes" id="UP001338125"/>
    </source>
</evidence>
<keyword evidence="3" id="KW-1185">Reference proteome</keyword>
<evidence type="ECO:0000313" key="2">
    <source>
        <dbReference type="EMBL" id="KAK5994182.1"/>
    </source>
</evidence>
<dbReference type="Proteomes" id="UP001338125">
    <property type="component" value="Unassembled WGS sequence"/>
</dbReference>
<sequence>MPPNQREIRETQRRLMNKHKVKFLGPIESLREEDQPANYRTIVSHIRQLGRTDFAQYHESITVDANERPWREQIRRRAQRIAGLAKRCLEARKNETGWRMALESEVVARFTVEVACRKCRGRLWRSEQEVAPASAEEDGIMPEGRSLRKRQEKRAPCMCRSDRHMEDPIEQGINPLFDDLADEAIVYSEELRSELPKRDERPDRVYGLRRTQRLDRILSMQDKRSGSGGKYIDETLRTTPFRADGEPILFPFLIMEAKSEKGDNSFTDIEVQTAFAIRELLLLQQELRQSAEVSEDWEGGPLVWFLSNKGEQWRVSIGYMDLTKSEPRFLVTRLWHGNVDSTEDALRLLLIVDYICDWARDIYRESVVQCLRSLIVGDSRSLSYDTDVFSTIDRVDQWDLHDTEDQNAARISTALQEDRDPLRTHDTSVGVIRDARYIRMRFIALYITADNVNYLLESRMSEMQSFNTKQTLITLLKSAWPVTKEGLDNLESFWTGKAREGTDLFPPGKKFFFTGTLSAYISPDWQPTLELACIAVADDVLNNLSGVGNKADITKWLSFLPLVKSEELETLFGTLSRQPASDILFACVKRVRLSSVLESKSESGGIKKLSLRHFLFSGIGGTPALESSKITPGLDKVHPDGTGKVQDFIYVLYKRHQIGREEPSSSIFRLSSRIHMHNALRDPQQNWRHRLVSPYELPKEKDHDFLFATSERSSASIAFANRCVFVMNPAIINSSLFEHIAAFTSTRQALVKRFDHHPGWAARSWNKDILMVQDKDFFDFITSYMDTLRALGTIPSVHIGPEENTSSASSTSAKRTIIVIHDSDSEGETAKLRLSKRRRRDSGGLLQND</sequence>
<feature type="region of interest" description="Disordered" evidence="1">
    <location>
        <begin position="828"/>
        <end position="849"/>
    </location>
</feature>
<organism evidence="2 3">
    <name type="scientific">Cladobotryum mycophilum</name>
    <dbReference type="NCBI Taxonomy" id="491253"/>
    <lineage>
        <taxon>Eukaryota</taxon>
        <taxon>Fungi</taxon>
        <taxon>Dikarya</taxon>
        <taxon>Ascomycota</taxon>
        <taxon>Pezizomycotina</taxon>
        <taxon>Sordariomycetes</taxon>
        <taxon>Hypocreomycetidae</taxon>
        <taxon>Hypocreales</taxon>
        <taxon>Hypocreaceae</taxon>
        <taxon>Cladobotryum</taxon>
    </lineage>
</organism>
<evidence type="ECO:0000256" key="1">
    <source>
        <dbReference type="SAM" id="MobiDB-lite"/>
    </source>
</evidence>
<accession>A0ABR0SPS3</accession>
<dbReference type="EMBL" id="JAVFKD010000012">
    <property type="protein sequence ID" value="KAK5994182.1"/>
    <property type="molecule type" value="Genomic_DNA"/>
</dbReference>
<reference evidence="2 3" key="1">
    <citation type="submission" date="2024-01" db="EMBL/GenBank/DDBJ databases">
        <title>Complete genome of Cladobotryum mycophilum ATHUM6906.</title>
        <authorList>
            <person name="Christinaki A.C."/>
            <person name="Myridakis A.I."/>
            <person name="Kouvelis V.N."/>
        </authorList>
    </citation>
    <scope>NUCLEOTIDE SEQUENCE [LARGE SCALE GENOMIC DNA]</scope>
    <source>
        <strain evidence="2 3">ATHUM6906</strain>
    </source>
</reference>
<proteinExistence type="predicted"/>
<name>A0ABR0SPS3_9HYPO</name>
<protein>
    <submittedName>
        <fullName evidence="2">Uncharacterized protein</fullName>
    </submittedName>
</protein>
<comment type="caution">
    <text evidence="2">The sequence shown here is derived from an EMBL/GenBank/DDBJ whole genome shotgun (WGS) entry which is preliminary data.</text>
</comment>
<gene>
    <name evidence="2" type="ORF">PT974_07625</name>
</gene>